<dbReference type="GO" id="GO:0003774">
    <property type="term" value="F:cytoskeletal motor activity"/>
    <property type="evidence" value="ECO:0007669"/>
    <property type="project" value="InterPro"/>
</dbReference>
<dbReference type="GeneID" id="61383142"/>
<dbReference type="Pfam" id="PF02049">
    <property type="entry name" value="FliE"/>
    <property type="match status" value="1"/>
</dbReference>
<evidence type="ECO:0000256" key="5">
    <source>
        <dbReference type="HAMAP-Rule" id="MF_00724"/>
    </source>
</evidence>
<dbReference type="PANTHER" id="PTHR34653:SF1">
    <property type="entry name" value="FLAGELLAR HOOK-BASAL BODY COMPLEX PROTEIN FLIE"/>
    <property type="match status" value="1"/>
</dbReference>
<proteinExistence type="inferred from homology"/>
<dbReference type="InterPro" id="IPR001624">
    <property type="entry name" value="FliE"/>
</dbReference>
<evidence type="ECO:0000313" key="6">
    <source>
        <dbReference type="EMBL" id="MDQ2309731.1"/>
    </source>
</evidence>
<dbReference type="Proteomes" id="UP001236270">
    <property type="component" value="Unassembled WGS sequence"/>
</dbReference>
<keyword evidence="6" id="KW-0969">Cilium</keyword>
<protein>
    <recommendedName>
        <fullName evidence="3 5">Flagellar hook-basal body complex protein FliE</fullName>
    </recommendedName>
</protein>
<evidence type="ECO:0000313" key="7">
    <source>
        <dbReference type="Proteomes" id="UP001236270"/>
    </source>
</evidence>
<dbReference type="PANTHER" id="PTHR34653">
    <property type="match status" value="1"/>
</dbReference>
<organism evidence="6 7">
    <name type="scientific">Pluralibacter gergoviae</name>
    <name type="common">Enterobacter gergoviae</name>
    <dbReference type="NCBI Taxonomy" id="61647"/>
    <lineage>
        <taxon>Bacteria</taxon>
        <taxon>Pseudomonadati</taxon>
        <taxon>Pseudomonadota</taxon>
        <taxon>Gammaproteobacteria</taxon>
        <taxon>Enterobacterales</taxon>
        <taxon>Enterobacteriaceae</taxon>
        <taxon>Pluralibacter</taxon>
    </lineage>
</organism>
<evidence type="ECO:0000256" key="2">
    <source>
        <dbReference type="ARBA" id="ARBA00009272"/>
    </source>
</evidence>
<evidence type="ECO:0000256" key="1">
    <source>
        <dbReference type="ARBA" id="ARBA00004117"/>
    </source>
</evidence>
<evidence type="ECO:0000256" key="3">
    <source>
        <dbReference type="ARBA" id="ARBA00018024"/>
    </source>
</evidence>
<gene>
    <name evidence="5 6" type="primary">fliE</name>
    <name evidence="6" type="ORF">RBJ30_11580</name>
</gene>
<dbReference type="GO" id="GO:0071973">
    <property type="term" value="P:bacterial-type flagellum-dependent cell motility"/>
    <property type="evidence" value="ECO:0007669"/>
    <property type="project" value="InterPro"/>
</dbReference>
<dbReference type="EMBL" id="JAVDNV010000007">
    <property type="protein sequence ID" value="MDQ2309731.1"/>
    <property type="molecule type" value="Genomic_DNA"/>
</dbReference>
<dbReference type="GO" id="GO:0005198">
    <property type="term" value="F:structural molecule activity"/>
    <property type="evidence" value="ECO:0007669"/>
    <property type="project" value="UniProtKB-UniRule"/>
</dbReference>
<keyword evidence="4 5" id="KW-0975">Bacterial flagellum</keyword>
<dbReference type="AlphaFoldDB" id="A0AAW8HQX0"/>
<dbReference type="PRINTS" id="PR01006">
    <property type="entry name" value="FLGHOOKFLIE"/>
</dbReference>
<accession>A0AAW8HQX0</accession>
<dbReference type="HAMAP" id="MF_00724">
    <property type="entry name" value="FliE"/>
    <property type="match status" value="1"/>
</dbReference>
<sequence length="111" mass="12042">MSIQSMSRVLDQINAQSQQIAASQNGAFLPTTAGSKKTSSFSNELLNSINNINTMQTRAQQESQDYMTGASDIGLNDVMVDQQKASVALNFGVQMRNKLVSAYQDIMSMGV</sequence>
<evidence type="ECO:0000256" key="4">
    <source>
        <dbReference type="ARBA" id="ARBA00023143"/>
    </source>
</evidence>
<dbReference type="RefSeq" id="WP_225823475.1">
    <property type="nucleotide sequence ID" value="NZ_CBCSIS010000007.1"/>
</dbReference>
<comment type="subcellular location">
    <subcellularLocation>
        <location evidence="1 5">Bacterial flagellum basal body</location>
    </subcellularLocation>
</comment>
<name>A0AAW8HQX0_PLUGE</name>
<reference evidence="6" key="1">
    <citation type="submission" date="2023-08" db="EMBL/GenBank/DDBJ databases">
        <title>WGS of pathogenic bacterial species, Los Angeles County Public Health Laboratories.</title>
        <authorList>
            <person name="Garrigues J.M."/>
            <person name="Green N.M."/>
        </authorList>
    </citation>
    <scope>NUCLEOTIDE SEQUENCE</scope>
    <source>
        <strain evidence="6">LACPHL-BACT-2023-00068</strain>
    </source>
</reference>
<keyword evidence="6" id="KW-0282">Flagellum</keyword>
<keyword evidence="6" id="KW-0966">Cell projection</keyword>
<comment type="similarity">
    <text evidence="2 5">Belongs to the FliE family.</text>
</comment>
<dbReference type="NCBIfam" id="TIGR00205">
    <property type="entry name" value="fliE"/>
    <property type="match status" value="1"/>
</dbReference>
<comment type="caution">
    <text evidence="6">The sequence shown here is derived from an EMBL/GenBank/DDBJ whole genome shotgun (WGS) entry which is preliminary data.</text>
</comment>
<dbReference type="GO" id="GO:0009425">
    <property type="term" value="C:bacterial-type flagellum basal body"/>
    <property type="evidence" value="ECO:0007669"/>
    <property type="project" value="UniProtKB-SubCell"/>
</dbReference>